<dbReference type="RefSeq" id="WP_126112051.1">
    <property type="nucleotide sequence ID" value="NZ_CP034465.1"/>
</dbReference>
<reference evidence="3" key="1">
    <citation type="submission" date="2018-12" db="EMBL/GenBank/DDBJ databases">
        <title>Complete genome sequencing of Jeotgalibaca sp. H21T32.</title>
        <authorList>
            <person name="Bae J.-W."/>
            <person name="Lee S.-Y."/>
        </authorList>
    </citation>
    <scope>NUCLEOTIDE SEQUENCE [LARGE SCALE GENOMIC DNA]</scope>
    <source>
        <strain evidence="3">H21T32</strain>
    </source>
</reference>
<protein>
    <submittedName>
        <fullName evidence="2">Uncharacterized protein</fullName>
    </submittedName>
</protein>
<proteinExistence type="predicted"/>
<gene>
    <name evidence="2" type="ORF">EJN90_13285</name>
</gene>
<dbReference type="EMBL" id="CP034465">
    <property type="protein sequence ID" value="AZP05544.1"/>
    <property type="molecule type" value="Genomic_DNA"/>
</dbReference>
<feature type="transmembrane region" description="Helical" evidence="1">
    <location>
        <begin position="313"/>
        <end position="331"/>
    </location>
</feature>
<sequence>MVDPIGILLSALKEQQLYYTIFSSKNQPHLIKKGNSCLTESFPFSMMKGYVFDSLPQKRRKNVESFVTKITNRLNNSFLSWLLLPFSMIIVGTVLGSKTDAFHFYPFFLLYLFLLTMGLLERYLMKKQQGTIQSSLFFRRVFLVVLAFLLILLFVAINWLAVFLLLLYGLFIFIAYHPQISLEQTEFFYILQLFFKAIILNLVAYYFQTNFISITLLSYLLPNLFLISTVIFLQQKKLFTSVSLSDLYPKTIYTKFKPLIFIFFFISIVIVFIIFHINNTPIIKQILFSILLLIFILPVTIKSFRSKIKQDNYLSLIVFVSLTAYALMLQHPMN</sequence>
<keyword evidence="3" id="KW-1185">Reference proteome</keyword>
<feature type="transmembrane region" description="Helical" evidence="1">
    <location>
        <begin position="78"/>
        <end position="96"/>
    </location>
</feature>
<feature type="transmembrane region" description="Helical" evidence="1">
    <location>
        <begin position="259"/>
        <end position="277"/>
    </location>
</feature>
<feature type="transmembrane region" description="Helical" evidence="1">
    <location>
        <begin position="159"/>
        <end position="176"/>
    </location>
</feature>
<feature type="transmembrane region" description="Helical" evidence="1">
    <location>
        <begin position="213"/>
        <end position="233"/>
    </location>
</feature>
<feature type="transmembrane region" description="Helical" evidence="1">
    <location>
        <begin position="283"/>
        <end position="301"/>
    </location>
</feature>
<organism evidence="2 3">
    <name type="scientific">Jeotgalibaca ciconiae</name>
    <dbReference type="NCBI Taxonomy" id="2496265"/>
    <lineage>
        <taxon>Bacteria</taxon>
        <taxon>Bacillati</taxon>
        <taxon>Bacillota</taxon>
        <taxon>Bacilli</taxon>
        <taxon>Lactobacillales</taxon>
        <taxon>Carnobacteriaceae</taxon>
        <taxon>Jeotgalibaca</taxon>
    </lineage>
</organism>
<dbReference type="AlphaFoldDB" id="A0A3Q9BM89"/>
<feature type="transmembrane region" description="Helical" evidence="1">
    <location>
        <begin position="188"/>
        <end position="207"/>
    </location>
</feature>
<keyword evidence="1" id="KW-1133">Transmembrane helix</keyword>
<evidence type="ECO:0000256" key="1">
    <source>
        <dbReference type="SAM" id="Phobius"/>
    </source>
</evidence>
<feature type="transmembrane region" description="Helical" evidence="1">
    <location>
        <begin position="102"/>
        <end position="124"/>
    </location>
</feature>
<name>A0A3Q9BM89_9LACT</name>
<evidence type="ECO:0000313" key="2">
    <source>
        <dbReference type="EMBL" id="AZP05544.1"/>
    </source>
</evidence>
<evidence type="ECO:0000313" key="3">
    <source>
        <dbReference type="Proteomes" id="UP000273326"/>
    </source>
</evidence>
<keyword evidence="1" id="KW-0472">Membrane</keyword>
<accession>A0A3Q9BM89</accession>
<feature type="transmembrane region" description="Helical" evidence="1">
    <location>
        <begin position="136"/>
        <end position="153"/>
    </location>
</feature>
<dbReference type="OrthoDB" id="9922936at2"/>
<keyword evidence="1" id="KW-0812">Transmembrane</keyword>
<dbReference type="Proteomes" id="UP000273326">
    <property type="component" value="Chromosome"/>
</dbReference>
<dbReference type="KEGG" id="jeh:EJN90_13285"/>